<reference evidence="2 3" key="1">
    <citation type="journal article" date="2024" name="Plant J.">
        <title>Genome sequences and population genomics reveal climatic adaptation and genomic divergence between two closely related sweetgum species.</title>
        <authorList>
            <person name="Xu W.Q."/>
            <person name="Ren C.Q."/>
            <person name="Zhang X.Y."/>
            <person name="Comes H.P."/>
            <person name="Liu X.H."/>
            <person name="Li Y.G."/>
            <person name="Kettle C.J."/>
            <person name="Jalonen R."/>
            <person name="Gaisberger H."/>
            <person name="Ma Y.Z."/>
            <person name="Qiu Y.X."/>
        </authorList>
    </citation>
    <scope>NUCLEOTIDE SEQUENCE [LARGE SCALE GENOMIC DNA]</scope>
    <source>
        <strain evidence="2">Hangzhou</strain>
    </source>
</reference>
<keyword evidence="3" id="KW-1185">Reference proteome</keyword>
<proteinExistence type="predicted"/>
<dbReference type="EMBL" id="JBBPBK010000005">
    <property type="protein sequence ID" value="KAK9284663.1"/>
    <property type="molecule type" value="Genomic_DNA"/>
</dbReference>
<dbReference type="Proteomes" id="UP001415857">
    <property type="component" value="Unassembled WGS sequence"/>
</dbReference>
<evidence type="ECO:0000313" key="2">
    <source>
        <dbReference type="EMBL" id="KAK9284663.1"/>
    </source>
</evidence>
<name>A0AAP0X3W2_LIQFO</name>
<protein>
    <submittedName>
        <fullName evidence="2">Uncharacterized protein</fullName>
    </submittedName>
</protein>
<sequence length="146" mass="16462">MMKLVDIISTSSHYLLLVHLLHLLKWTLNVAPPQKTKKRKADLMIDVLERQIEVINCGIASVSDAIKEGNINSNKGIATAEKGRLHCYSEDEVFSEIMNIGLPEHLQLDAFLLLIKSQLKVKAFFGVPSDRLLELLMKMMYGSRDA</sequence>
<accession>A0AAP0X3W2</accession>
<gene>
    <name evidence="2" type="ORF">L1049_023839</name>
</gene>
<keyword evidence="1" id="KW-0732">Signal</keyword>
<feature type="chain" id="PRO_5042918795" evidence="1">
    <location>
        <begin position="32"/>
        <end position="146"/>
    </location>
</feature>
<evidence type="ECO:0000256" key="1">
    <source>
        <dbReference type="SAM" id="SignalP"/>
    </source>
</evidence>
<dbReference type="AlphaFoldDB" id="A0AAP0X3W2"/>
<comment type="caution">
    <text evidence="2">The sequence shown here is derived from an EMBL/GenBank/DDBJ whole genome shotgun (WGS) entry which is preliminary data.</text>
</comment>
<organism evidence="2 3">
    <name type="scientific">Liquidambar formosana</name>
    <name type="common">Formosan gum</name>
    <dbReference type="NCBI Taxonomy" id="63359"/>
    <lineage>
        <taxon>Eukaryota</taxon>
        <taxon>Viridiplantae</taxon>
        <taxon>Streptophyta</taxon>
        <taxon>Embryophyta</taxon>
        <taxon>Tracheophyta</taxon>
        <taxon>Spermatophyta</taxon>
        <taxon>Magnoliopsida</taxon>
        <taxon>eudicotyledons</taxon>
        <taxon>Gunneridae</taxon>
        <taxon>Pentapetalae</taxon>
        <taxon>Saxifragales</taxon>
        <taxon>Altingiaceae</taxon>
        <taxon>Liquidambar</taxon>
    </lineage>
</organism>
<evidence type="ECO:0000313" key="3">
    <source>
        <dbReference type="Proteomes" id="UP001415857"/>
    </source>
</evidence>
<feature type="signal peptide" evidence="1">
    <location>
        <begin position="1"/>
        <end position="31"/>
    </location>
</feature>